<dbReference type="Gene3D" id="3.40.50.1110">
    <property type="entry name" value="SGNH hydrolase"/>
    <property type="match status" value="1"/>
</dbReference>
<dbReference type="PANTHER" id="PTHR37981">
    <property type="entry name" value="LIPASE 2"/>
    <property type="match status" value="1"/>
</dbReference>
<dbReference type="Pfam" id="PF13472">
    <property type="entry name" value="Lipase_GDSL_2"/>
    <property type="match status" value="1"/>
</dbReference>
<evidence type="ECO:0000313" key="2">
    <source>
        <dbReference type="EMBL" id="MFC5290925.1"/>
    </source>
</evidence>
<comment type="caution">
    <text evidence="2">The sequence shown here is derived from an EMBL/GenBank/DDBJ whole genome shotgun (WGS) entry which is preliminary data.</text>
</comment>
<dbReference type="SUPFAM" id="SSF52266">
    <property type="entry name" value="SGNH hydrolase"/>
    <property type="match status" value="1"/>
</dbReference>
<protein>
    <submittedName>
        <fullName evidence="2">SGNH/GDSL hydrolase family protein</fullName>
        <ecNumber evidence="2">3.1.-.-</ecNumber>
    </submittedName>
</protein>
<gene>
    <name evidence="2" type="ORF">ACFPM7_28075</name>
</gene>
<name>A0ABW0EXT4_9PSEU</name>
<dbReference type="InterPro" id="IPR036514">
    <property type="entry name" value="SGNH_hydro_sf"/>
</dbReference>
<dbReference type="Proteomes" id="UP001596157">
    <property type="component" value="Unassembled WGS sequence"/>
</dbReference>
<accession>A0ABW0EXT4</accession>
<evidence type="ECO:0000313" key="3">
    <source>
        <dbReference type="Proteomes" id="UP001596157"/>
    </source>
</evidence>
<dbReference type="InterPro" id="IPR037460">
    <property type="entry name" value="SEST-like"/>
</dbReference>
<keyword evidence="2" id="KW-0378">Hydrolase</keyword>
<dbReference type="CDD" id="cd01823">
    <property type="entry name" value="SEST_like"/>
    <property type="match status" value="1"/>
</dbReference>
<reference evidence="3" key="1">
    <citation type="journal article" date="2019" name="Int. J. Syst. Evol. Microbiol.">
        <title>The Global Catalogue of Microorganisms (GCM) 10K type strain sequencing project: providing services to taxonomists for standard genome sequencing and annotation.</title>
        <authorList>
            <consortium name="The Broad Institute Genomics Platform"/>
            <consortium name="The Broad Institute Genome Sequencing Center for Infectious Disease"/>
            <person name="Wu L."/>
            <person name="Ma J."/>
        </authorList>
    </citation>
    <scope>NUCLEOTIDE SEQUENCE [LARGE SCALE GENOMIC DNA]</scope>
    <source>
        <strain evidence="3">CCUG 59778</strain>
    </source>
</reference>
<sequence>MDVYDVNPSAIQTTPDDSVAVGRCHGGGHSYVNQGKTISRDGTISGTIPRSAGQYHGYNTCLGEFGGTVDADGTVYGSSYTGVSRETTWFANRNGTMLWDKRLTTTSSCWGSQKIVRLDPIEQEVHGEYIFGLAELDDYGSCNDERFLVKINKLTGDTTSWSLGPGWIDYFGVYADGVVVFQDDSAKLRYFSFDGHLQATHTLPYKNPKYSAYPSAHNMAGRVIFRVAQWQDRPADCGYNNPTGKLLAYAPSGKLFEQDNGCVSVTSVAINHLDIIAATTVGTESNSTVGRLVKFSSSGEVMQNTVLPKTSAGYTYDYSTGLYVFADTNGNFLRTSWFSYSPSQRDGAVYSLTGPTSNVELARFSSDALPVLFPRPMRSNIGMIGMTSGVLYVAATYHDNSGEREGLFSIPFAELGMDYPRGALLGVGPVAATKQYAALGDSYSSGEGVEPFYIATDTAGPPENRCHRSTKAYPRLLDLNRAIGLSLTAFRACSGATTQNVLNGGQWNEPSQVSSLTTETDVVTISIGGNDIGFESFARNCLKLGCAVGSGPYLEASLKINDISMDGLEHKLLMTYAEIRERAPHADVYVLGYPYVVPNDEGRFGQGDTPGRCSFSWNGIPAGSISPESREGATSILSQLNSKIQETVDRFGPKFHFVSPHQSFVTHELCDLATGSDYFNPPQLPEAYSLHPNSLGQAAYAGAVKDALVE</sequence>
<keyword evidence="3" id="KW-1185">Reference proteome</keyword>
<organism evidence="2 3">
    <name type="scientific">Actinokineospora guangxiensis</name>
    <dbReference type="NCBI Taxonomy" id="1490288"/>
    <lineage>
        <taxon>Bacteria</taxon>
        <taxon>Bacillati</taxon>
        <taxon>Actinomycetota</taxon>
        <taxon>Actinomycetes</taxon>
        <taxon>Pseudonocardiales</taxon>
        <taxon>Pseudonocardiaceae</taxon>
        <taxon>Actinokineospora</taxon>
    </lineage>
</organism>
<dbReference type="EC" id="3.1.-.-" evidence="2"/>
<dbReference type="RefSeq" id="WP_378250824.1">
    <property type="nucleotide sequence ID" value="NZ_JBHSKF010000019.1"/>
</dbReference>
<dbReference type="InterPro" id="IPR013830">
    <property type="entry name" value="SGNH_hydro"/>
</dbReference>
<dbReference type="GO" id="GO:0016787">
    <property type="term" value="F:hydrolase activity"/>
    <property type="evidence" value="ECO:0007669"/>
    <property type="project" value="UniProtKB-KW"/>
</dbReference>
<dbReference type="PANTHER" id="PTHR37981:SF1">
    <property type="entry name" value="SGNH HYDROLASE-TYPE ESTERASE DOMAIN-CONTAINING PROTEIN"/>
    <property type="match status" value="1"/>
</dbReference>
<proteinExistence type="predicted"/>
<evidence type="ECO:0000259" key="1">
    <source>
        <dbReference type="Pfam" id="PF13472"/>
    </source>
</evidence>
<dbReference type="EMBL" id="JBHSKF010000019">
    <property type="protein sequence ID" value="MFC5290925.1"/>
    <property type="molecule type" value="Genomic_DNA"/>
</dbReference>
<feature type="domain" description="SGNH hydrolase-type esterase" evidence="1">
    <location>
        <begin position="438"/>
        <end position="699"/>
    </location>
</feature>